<organism evidence="1 2">
    <name type="scientific">Clostridium omnivorum</name>
    <dbReference type="NCBI Taxonomy" id="1604902"/>
    <lineage>
        <taxon>Bacteria</taxon>
        <taxon>Bacillati</taxon>
        <taxon>Bacillota</taxon>
        <taxon>Clostridia</taxon>
        <taxon>Eubacteriales</taxon>
        <taxon>Clostridiaceae</taxon>
        <taxon>Clostridium</taxon>
    </lineage>
</organism>
<keyword evidence="2" id="KW-1185">Reference proteome</keyword>
<name>A0ABQ5NCB6_9CLOT</name>
<dbReference type="EMBL" id="BRXR01000002">
    <property type="protein sequence ID" value="GLC32922.1"/>
    <property type="molecule type" value="Genomic_DNA"/>
</dbReference>
<dbReference type="Proteomes" id="UP001208567">
    <property type="component" value="Unassembled WGS sequence"/>
</dbReference>
<evidence type="ECO:0000313" key="1">
    <source>
        <dbReference type="EMBL" id="GLC32922.1"/>
    </source>
</evidence>
<gene>
    <name evidence="1" type="ORF">bsdE14_43320</name>
</gene>
<proteinExistence type="predicted"/>
<reference evidence="1 2" key="1">
    <citation type="journal article" date="2024" name="Int. J. Syst. Evol. Microbiol.">
        <title>Clostridium omnivorum sp. nov., isolated from anoxic soil under the treatment of reductive soil disinfestation.</title>
        <authorList>
            <person name="Ueki A."/>
            <person name="Tonouchi A."/>
            <person name="Kaku N."/>
            <person name="Honma S."/>
            <person name="Ueki K."/>
        </authorList>
    </citation>
    <scope>NUCLEOTIDE SEQUENCE [LARGE SCALE GENOMIC DNA]</scope>
    <source>
        <strain evidence="1 2">E14</strain>
    </source>
</reference>
<evidence type="ECO:0000313" key="2">
    <source>
        <dbReference type="Proteomes" id="UP001208567"/>
    </source>
</evidence>
<accession>A0ABQ5NCB6</accession>
<sequence>MLEILHKIYGYSVMEMNFSIELFMYALDKNLDNEVFEMWKLQFPNMTKENFISFDEYKEKLLGKKHTEISYEDIEKEMNRIIKAYEGR</sequence>
<protein>
    <submittedName>
        <fullName evidence="1">Uncharacterized protein</fullName>
    </submittedName>
</protein>
<comment type="caution">
    <text evidence="1">The sequence shown here is derived from an EMBL/GenBank/DDBJ whole genome shotgun (WGS) entry which is preliminary data.</text>
</comment>